<feature type="active site" description="Proton acceptor" evidence="10">
    <location>
        <position position="415"/>
    </location>
</feature>
<dbReference type="InterPro" id="IPR011100">
    <property type="entry name" value="Glyco_hydro_67_cat"/>
</dbReference>
<keyword evidence="5 11" id="KW-0119">Carbohydrate metabolism</keyword>
<dbReference type="GO" id="GO:0005576">
    <property type="term" value="C:extracellular region"/>
    <property type="evidence" value="ECO:0007669"/>
    <property type="project" value="InterPro"/>
</dbReference>
<dbReference type="Gene3D" id="3.20.20.80">
    <property type="entry name" value="Glycosidases"/>
    <property type="match status" value="1"/>
</dbReference>
<dbReference type="GO" id="GO:0046559">
    <property type="term" value="F:alpha-glucuronidase activity"/>
    <property type="evidence" value="ECO:0007669"/>
    <property type="project" value="InterPro"/>
</dbReference>
<feature type="domain" description="Glycosyl hydrolase family 67 catalytic" evidence="14">
    <location>
        <begin position="156"/>
        <end position="475"/>
    </location>
</feature>
<evidence type="ECO:0000256" key="11">
    <source>
        <dbReference type="RuleBase" id="RU361198"/>
    </source>
</evidence>
<feature type="active site" description="Proton donor" evidence="10">
    <location>
        <position position="313"/>
    </location>
</feature>
<dbReference type="RefSeq" id="WP_146899368.1">
    <property type="nucleotide sequence ID" value="NZ_BJYS01000023.1"/>
</dbReference>
<evidence type="ECO:0000256" key="2">
    <source>
        <dbReference type="ARBA" id="ARBA00011738"/>
    </source>
</evidence>
<dbReference type="Gene3D" id="3.90.1330.10">
    <property type="entry name" value="Alpha-glucuronidase, C-terminal domain"/>
    <property type="match status" value="1"/>
</dbReference>
<dbReference type="PANTHER" id="PTHR39207">
    <property type="entry name" value="ALPHA-GLUCURONIDASE A"/>
    <property type="match status" value="1"/>
</dbReference>
<dbReference type="PIRSF" id="PIRSF029900">
    <property type="entry name" value="Alpha-glucuronds"/>
    <property type="match status" value="1"/>
</dbReference>
<dbReference type="FunFam" id="3.20.20.80:FF:000096">
    <property type="entry name" value="Xylan alpha-1,2-glucuronidase"/>
    <property type="match status" value="1"/>
</dbReference>
<dbReference type="InterPro" id="IPR029018">
    <property type="entry name" value="Hex-like_dom2"/>
</dbReference>
<dbReference type="SUPFAM" id="SSF51445">
    <property type="entry name" value="(Trans)glycosidases"/>
    <property type="match status" value="1"/>
</dbReference>
<dbReference type="EMBL" id="BJYS01000023">
    <property type="protein sequence ID" value="GEO05422.1"/>
    <property type="molecule type" value="Genomic_DNA"/>
</dbReference>
<sequence>MMRNIIVFTFLFFFCLTGLSVGAYAEDGYRLWQRYDLIKDARKLKQYQGRVQQVIIEGSSPTLTVARQELQQGLQGLLGKAIEIKDNLKLNNSLVVGTPQNSPAIAALNLGQKLSSVGKEGYLILTTTVNSKKATVIAANTDVGALYGVFHFLRLIQTHQNIDQLNISNAPKTQHRILNHWDNLDRTVERGYAGFSLWDWHKLPDYIDDRYLDYARANASIGINGTVLTNVNANALILTKPYLEKVKALADAFRPYGLKVYLTARFSAPIEIGGLKTADPLDAQVQAWWKNKAEEIYTYIPDFGGFLVKANSEGQPGPQNYKRTHADGANMLADAVAPRGGIVMWRAFVYDNEVPEDRIKQAYNEFKPLDGKFRKNVMVQVKNGPLDFQPREPFHPLFGAMPQTPLMMEFQITQEYLGQATNLVYQAPLYKEVLDSDTHAKGAGSTVAKVVDGTLHNYQLTGMAGVTNIGNDRNWTGHMFGQSNWYTFGRLAWDHTLSSEAIADEWLRMTFNNEEKFVSPVKDMMLQSREILVNYMTPLGLHHIMGWDHHYGPGPWVDKKKRADWTAVYYHRASADSIGFDRTASGSNALAQYFTPVQQQFGNLATCPEEFLLWFHRVSWDYKVKSGRTLWDELCHRYYSGVNGVQQMQQTWNQQEDYVDPERFRHVKTFLGIQEKEARWWRDACVLYFQSISKRPLPAGLPKPENTLEHYMKIETKFVPGI</sequence>
<comment type="similarity">
    <text evidence="1 9 11">Belongs to the glycosyl hydrolase 67 family.</text>
</comment>
<evidence type="ECO:0000313" key="15">
    <source>
        <dbReference type="EMBL" id="GEO05422.1"/>
    </source>
</evidence>
<evidence type="ECO:0000256" key="3">
    <source>
        <dbReference type="ARBA" id="ARBA00022651"/>
    </source>
</evidence>
<dbReference type="Pfam" id="PF07488">
    <property type="entry name" value="Glyco_hydro_67M"/>
    <property type="match status" value="1"/>
</dbReference>
<evidence type="ECO:0000256" key="9">
    <source>
        <dbReference type="PIRNR" id="PIRNR029900"/>
    </source>
</evidence>
<dbReference type="InterPro" id="IPR017853">
    <property type="entry name" value="GH"/>
</dbReference>
<evidence type="ECO:0000313" key="16">
    <source>
        <dbReference type="Proteomes" id="UP000321532"/>
    </source>
</evidence>
<keyword evidence="4 9" id="KW-0378">Hydrolase</keyword>
<dbReference type="Gene3D" id="3.30.379.10">
    <property type="entry name" value="Chitobiase/beta-hexosaminidase domain 2-like"/>
    <property type="match status" value="1"/>
</dbReference>
<dbReference type="OrthoDB" id="339499at2"/>
<evidence type="ECO:0000256" key="8">
    <source>
        <dbReference type="ARBA" id="ARBA00052795"/>
    </source>
</evidence>
<dbReference type="Pfam" id="PF03648">
    <property type="entry name" value="Glyco_hydro_67N"/>
    <property type="match status" value="1"/>
</dbReference>
<evidence type="ECO:0000256" key="4">
    <source>
        <dbReference type="ARBA" id="ARBA00022801"/>
    </source>
</evidence>
<dbReference type="SUPFAM" id="SSF55545">
    <property type="entry name" value="beta-N-acetylhexosaminidase-like domain"/>
    <property type="match status" value="1"/>
</dbReference>
<dbReference type="InterPro" id="IPR011099">
    <property type="entry name" value="Glyco_hydro_67_C"/>
</dbReference>
<evidence type="ECO:0000259" key="12">
    <source>
        <dbReference type="Pfam" id="PF03648"/>
    </source>
</evidence>
<evidence type="ECO:0000256" key="10">
    <source>
        <dbReference type="PIRSR" id="PIRSR029900-1"/>
    </source>
</evidence>
<feature type="domain" description="Glycosyl hydrolase family 67 C-terminal" evidence="13">
    <location>
        <begin position="476"/>
        <end position="700"/>
    </location>
</feature>
<dbReference type="FunFam" id="3.30.379.10:FF:000006">
    <property type="entry name" value="Extracellular xylan exo-alpha-(1-&gt;2)-glucuronosidase"/>
    <property type="match status" value="1"/>
</dbReference>
<keyword evidence="16" id="KW-1185">Reference proteome</keyword>
<evidence type="ECO:0000256" key="7">
    <source>
        <dbReference type="ARBA" id="ARBA00023326"/>
    </source>
</evidence>
<evidence type="ECO:0000256" key="5">
    <source>
        <dbReference type="ARBA" id="ARBA00023277"/>
    </source>
</evidence>
<dbReference type="InterPro" id="IPR005154">
    <property type="entry name" value="Glyco_hydro_67_aGlcAse_N"/>
</dbReference>
<organism evidence="15 16">
    <name type="scientific">Adhaeribacter aerolatus</name>
    <dbReference type="NCBI Taxonomy" id="670289"/>
    <lineage>
        <taxon>Bacteria</taxon>
        <taxon>Pseudomonadati</taxon>
        <taxon>Bacteroidota</taxon>
        <taxon>Cytophagia</taxon>
        <taxon>Cytophagales</taxon>
        <taxon>Hymenobacteraceae</taxon>
        <taxon>Adhaeribacter</taxon>
    </lineage>
</organism>
<comment type="catalytic activity">
    <reaction evidence="8 11">
        <text>Hydrolysis of (1-&gt;2)-alpha-D-(4-O-methyl)glucuronosyl links in the main chain of hardwood xylans.</text>
        <dbReference type="EC" id="3.2.1.131"/>
    </reaction>
</comment>
<keyword evidence="3 9" id="KW-0858">Xylan degradation</keyword>
<comment type="subunit">
    <text evidence="2 11">Homodimer.</text>
</comment>
<name>A0A512B0E3_9BACT</name>
<dbReference type="InterPro" id="IPR011395">
    <property type="entry name" value="Glyco_hydro_67_aGlcAse"/>
</dbReference>
<evidence type="ECO:0000259" key="14">
    <source>
        <dbReference type="Pfam" id="PF07488"/>
    </source>
</evidence>
<evidence type="ECO:0000259" key="13">
    <source>
        <dbReference type="Pfam" id="PF07477"/>
    </source>
</evidence>
<evidence type="ECO:0000256" key="6">
    <source>
        <dbReference type="ARBA" id="ARBA00023295"/>
    </source>
</evidence>
<dbReference type="Pfam" id="PF07477">
    <property type="entry name" value="Glyco_hydro_67C"/>
    <property type="match status" value="1"/>
</dbReference>
<dbReference type="Proteomes" id="UP000321532">
    <property type="component" value="Unassembled WGS sequence"/>
</dbReference>
<feature type="active site" description="Proton acceptor" evidence="10">
    <location>
        <position position="387"/>
    </location>
</feature>
<evidence type="ECO:0000256" key="1">
    <source>
        <dbReference type="ARBA" id="ARBA00008833"/>
    </source>
</evidence>
<reference evidence="15 16" key="1">
    <citation type="submission" date="2019-07" db="EMBL/GenBank/DDBJ databases">
        <title>Whole genome shotgun sequence of Adhaeribacter aerolatus NBRC 106133.</title>
        <authorList>
            <person name="Hosoyama A."/>
            <person name="Uohara A."/>
            <person name="Ohji S."/>
            <person name="Ichikawa N."/>
        </authorList>
    </citation>
    <scope>NUCLEOTIDE SEQUENCE [LARGE SCALE GENOMIC DNA]</scope>
    <source>
        <strain evidence="15 16">NBRC 106133</strain>
    </source>
</reference>
<comment type="caution">
    <text evidence="15">The sequence shown here is derived from an EMBL/GenBank/DDBJ whole genome shotgun (WGS) entry which is preliminary data.</text>
</comment>
<dbReference type="EC" id="3.2.1.131" evidence="11"/>
<dbReference type="AlphaFoldDB" id="A0A512B0E3"/>
<gene>
    <name evidence="15" type="primary">aguA</name>
    <name evidence="15" type="ORF">AAE02nite_30860</name>
</gene>
<dbReference type="InterPro" id="IPR037054">
    <property type="entry name" value="A-glucoronidase_C_sf"/>
</dbReference>
<dbReference type="GO" id="GO:2000886">
    <property type="term" value="P:glucuronoxylan catabolic process"/>
    <property type="evidence" value="ECO:0007669"/>
    <property type="project" value="UniProtKB-ARBA"/>
</dbReference>
<dbReference type="GO" id="GO:0033939">
    <property type="term" value="F:xylan alpha-1,2-glucuronosidase activity"/>
    <property type="evidence" value="ECO:0007669"/>
    <property type="project" value="UniProtKB-EC"/>
</dbReference>
<feature type="domain" description="Alpha glucuronidase N-terminal" evidence="12">
    <location>
        <begin position="31"/>
        <end position="152"/>
    </location>
</feature>
<keyword evidence="7 11" id="KW-0624">Polysaccharide degradation</keyword>
<protein>
    <recommendedName>
        <fullName evidence="11">Xylan alpha-1,2-glucuronidase</fullName>
        <ecNumber evidence="11">3.2.1.131</ecNumber>
    </recommendedName>
</protein>
<proteinExistence type="inferred from homology"/>
<keyword evidence="6 9" id="KW-0326">Glycosidase</keyword>
<accession>A0A512B0E3</accession>
<dbReference type="PANTHER" id="PTHR39207:SF1">
    <property type="entry name" value="ALPHA-GLUCURONIDASE A"/>
    <property type="match status" value="1"/>
</dbReference>